<comment type="caution">
    <text evidence="2">The sequence shown here is derived from an EMBL/GenBank/DDBJ whole genome shotgun (WGS) entry which is preliminary data.</text>
</comment>
<evidence type="ECO:0000313" key="3">
    <source>
        <dbReference type="Proteomes" id="UP001498398"/>
    </source>
</evidence>
<reference evidence="2 3" key="1">
    <citation type="submission" date="2024-01" db="EMBL/GenBank/DDBJ databases">
        <title>A draft genome for the cacao thread blight pathogen Marasmiellus scandens.</title>
        <authorList>
            <person name="Baruah I.K."/>
            <person name="Leung J."/>
            <person name="Bukari Y."/>
            <person name="Amoako-Attah I."/>
            <person name="Meinhardt L.W."/>
            <person name="Bailey B.A."/>
            <person name="Cohen S.P."/>
        </authorList>
    </citation>
    <scope>NUCLEOTIDE SEQUENCE [LARGE SCALE GENOMIC DNA]</scope>
    <source>
        <strain evidence="2 3">GH-19</strain>
    </source>
</reference>
<sequence length="400" mass="47173">MDQEEISRSLHDIEEGLTVNLGSTSPGTKRWASSVRERLDILRQKVDMFDKSSSDSDRIVEQDHNENEEQEEILEDNSGEDEKEKLVRARRNFLIDSMEKGRVTIREFVSLLVGNKDGISKGEREDNAISWLLRRFKLYGRAEWREVLKNLEGTRKTYPMSQDVSRSLRKNNQEDRIVSVHEALGRQDDRTTILVEHIISLSAIIEFSWGYEECTKGKGGRKRQQMIMKRLFQREPEFKEKFEGLTEEECDLVLKELNDEFTAFHKRMAQITRARNRLLWVYKEYGMGVFLDPFWNLANNRTHRRTKEFMEVLQSVLHRIPAHQYNPRWSGLTDDQENAFHIVVWILAEKAPEFVRDFVDLVNRRPCTIIAIRDGVTEGSFGDLEPLEYEREEYEEYNSD</sequence>
<feature type="compositionally biased region" description="Acidic residues" evidence="1">
    <location>
        <begin position="68"/>
        <end position="79"/>
    </location>
</feature>
<accession>A0ABR1JWT0</accession>
<dbReference type="EMBL" id="JBANRG010000004">
    <property type="protein sequence ID" value="KAK7467306.1"/>
    <property type="molecule type" value="Genomic_DNA"/>
</dbReference>
<dbReference type="Proteomes" id="UP001498398">
    <property type="component" value="Unassembled WGS sequence"/>
</dbReference>
<keyword evidence="3" id="KW-1185">Reference proteome</keyword>
<evidence type="ECO:0000313" key="2">
    <source>
        <dbReference type="EMBL" id="KAK7467306.1"/>
    </source>
</evidence>
<organism evidence="2 3">
    <name type="scientific">Marasmiellus scandens</name>
    <dbReference type="NCBI Taxonomy" id="2682957"/>
    <lineage>
        <taxon>Eukaryota</taxon>
        <taxon>Fungi</taxon>
        <taxon>Dikarya</taxon>
        <taxon>Basidiomycota</taxon>
        <taxon>Agaricomycotina</taxon>
        <taxon>Agaricomycetes</taxon>
        <taxon>Agaricomycetidae</taxon>
        <taxon>Agaricales</taxon>
        <taxon>Marasmiineae</taxon>
        <taxon>Omphalotaceae</taxon>
        <taxon>Marasmiellus</taxon>
    </lineage>
</organism>
<name>A0ABR1JWT0_9AGAR</name>
<protein>
    <submittedName>
        <fullName evidence="2">Uncharacterized protein</fullName>
    </submittedName>
</protein>
<proteinExistence type="predicted"/>
<feature type="compositionally biased region" description="Basic and acidic residues" evidence="1">
    <location>
        <begin position="50"/>
        <end position="67"/>
    </location>
</feature>
<evidence type="ECO:0000256" key="1">
    <source>
        <dbReference type="SAM" id="MobiDB-lite"/>
    </source>
</evidence>
<gene>
    <name evidence="2" type="ORF">VKT23_004363</name>
</gene>
<feature type="region of interest" description="Disordered" evidence="1">
    <location>
        <begin position="50"/>
        <end position="81"/>
    </location>
</feature>